<dbReference type="OrthoDB" id="17050at10239"/>
<keyword evidence="1" id="KW-0255">Endonuclease</keyword>
<dbReference type="SUPFAM" id="SSF52980">
    <property type="entry name" value="Restriction endonuclease-like"/>
    <property type="match status" value="1"/>
</dbReference>
<dbReference type="GO" id="GO:0016032">
    <property type="term" value="P:viral process"/>
    <property type="evidence" value="ECO:0007669"/>
    <property type="project" value="InterPro"/>
</dbReference>
<dbReference type="InterPro" id="IPR011335">
    <property type="entry name" value="Restrct_endonuc-II-like"/>
</dbReference>
<dbReference type="GeneID" id="22112043"/>
<dbReference type="KEGG" id="vg:22112043"/>
<evidence type="ECO:0000313" key="2">
    <source>
        <dbReference type="Proteomes" id="UP000030041"/>
    </source>
</evidence>
<gene>
    <name evidence="1" type="ORF">S-CBP2_0017</name>
</gene>
<dbReference type="CDD" id="cd22324">
    <property type="entry name" value="Endonuclease_I"/>
    <property type="match status" value="1"/>
</dbReference>
<dbReference type="RefSeq" id="YP_009103125.1">
    <property type="nucleotide sequence ID" value="NC_025455.1"/>
</dbReference>
<dbReference type="InterPro" id="IPR008029">
    <property type="entry name" value="Phage_T7_Gp3_endoDNaseI"/>
</dbReference>
<dbReference type="Pfam" id="PF05367">
    <property type="entry name" value="Phage_endo_I"/>
    <property type="match status" value="1"/>
</dbReference>
<evidence type="ECO:0000313" key="1">
    <source>
        <dbReference type="EMBL" id="AGK86723.1"/>
    </source>
</evidence>
<proteinExistence type="predicted"/>
<protein>
    <submittedName>
        <fullName evidence="1">Endonuclease</fullName>
    </submittedName>
</protein>
<accession>A0A096VKZ0</accession>
<keyword evidence="1" id="KW-0378">Hydrolase</keyword>
<dbReference type="Proteomes" id="UP000030041">
    <property type="component" value="Segment"/>
</dbReference>
<dbReference type="EMBL" id="KC310806">
    <property type="protein sequence ID" value="AGK86723.1"/>
    <property type="molecule type" value="Genomic_DNA"/>
</dbReference>
<reference evidence="2" key="1">
    <citation type="submission" date="2012-12" db="EMBL/GenBank/DDBJ databases">
        <title>Genomics of marine cyanopodoviruses.</title>
        <authorList>
            <person name="Huang S."/>
            <person name="Chen F."/>
        </authorList>
    </citation>
    <scope>NUCLEOTIDE SEQUENCE [LARGE SCALE GENOMIC DNA]</scope>
</reference>
<dbReference type="GO" id="GO:0008833">
    <property type="term" value="F:deoxyribonuclease IV (phage-T4-induced) activity"/>
    <property type="evidence" value="ECO:0007669"/>
    <property type="project" value="InterPro"/>
</dbReference>
<sequence>MAFRSKLEQQIAKAFDTVGLNYTYESSKLEYTLSCSYTPDFFLENGVILEVKGFLKPTDRRKMIAVKAQHPDLDIRFVFQKDNPLAKGSKHTYMSWAEKNGFPACVWPNIPPDWVQSNDERSTD</sequence>
<reference evidence="1 2" key="2">
    <citation type="journal article" date="2015" name="PLoS ONE">
        <title>Comparative Genomic and Phylogenomic Analyses Reveal a Conserved Core Genome Shared by Estuarine and Oceanic Cyanopodoviruses.</title>
        <authorList>
            <person name="Huang S."/>
            <person name="Zhang S."/>
            <person name="Jiao N."/>
            <person name="Chen F."/>
        </authorList>
    </citation>
    <scope>NUCLEOTIDE SEQUENCE [LARGE SCALE GENOMIC DNA]</scope>
</reference>
<dbReference type="Gene3D" id="3.40.91.30">
    <property type="match status" value="1"/>
</dbReference>
<dbReference type="GO" id="GO:0015074">
    <property type="term" value="P:DNA integration"/>
    <property type="evidence" value="ECO:0007669"/>
    <property type="project" value="InterPro"/>
</dbReference>
<keyword evidence="1" id="KW-0540">Nuclease</keyword>
<name>A0A096VKZ0_9CAUD</name>
<organism evidence="1 2">
    <name type="scientific">Synechococcus phage S-CBP2</name>
    <dbReference type="NCBI Taxonomy" id="756277"/>
    <lineage>
        <taxon>Viruses</taxon>
        <taxon>Duplodnaviria</taxon>
        <taxon>Heunggongvirae</taxon>
        <taxon>Uroviricota</taxon>
        <taxon>Caudoviricetes</taxon>
        <taxon>Autographivirales</taxon>
        <taxon>Kembevirus</taxon>
        <taxon>Kembevirus SCBP2</taxon>
    </lineage>
</organism>
<keyword evidence="2" id="KW-1185">Reference proteome</keyword>